<name>A0ABP8JM22_9ACTN</name>
<keyword evidence="4" id="KW-1185">Reference proteome</keyword>
<accession>A0ABP8JM22</accession>
<reference evidence="4" key="1">
    <citation type="journal article" date="2019" name="Int. J. Syst. Evol. Microbiol.">
        <title>The Global Catalogue of Microorganisms (GCM) 10K type strain sequencing project: providing services to taxonomists for standard genome sequencing and annotation.</title>
        <authorList>
            <consortium name="The Broad Institute Genomics Platform"/>
            <consortium name="The Broad Institute Genome Sequencing Center for Infectious Disease"/>
            <person name="Wu L."/>
            <person name="Ma J."/>
        </authorList>
    </citation>
    <scope>NUCLEOTIDE SEQUENCE [LARGE SCALE GENOMIC DNA]</scope>
    <source>
        <strain evidence="4">JCM 17688</strain>
    </source>
</reference>
<organism evidence="3 4">
    <name type="scientific">Tsukamurella soli</name>
    <dbReference type="NCBI Taxonomy" id="644556"/>
    <lineage>
        <taxon>Bacteria</taxon>
        <taxon>Bacillati</taxon>
        <taxon>Actinomycetota</taxon>
        <taxon>Actinomycetes</taxon>
        <taxon>Mycobacteriales</taxon>
        <taxon>Tsukamurellaceae</taxon>
        <taxon>Tsukamurella</taxon>
    </lineage>
</organism>
<feature type="region of interest" description="Disordered" evidence="1">
    <location>
        <begin position="302"/>
        <end position="336"/>
    </location>
</feature>
<keyword evidence="3" id="KW-0540">Nuclease</keyword>
<proteinExistence type="predicted"/>
<evidence type="ECO:0000313" key="4">
    <source>
        <dbReference type="Proteomes" id="UP001500635"/>
    </source>
</evidence>
<keyword evidence="3" id="KW-0378">Hydrolase</keyword>
<feature type="compositionally biased region" description="Low complexity" evidence="1">
    <location>
        <begin position="327"/>
        <end position="336"/>
    </location>
</feature>
<protein>
    <submittedName>
        <fullName evidence="3">HNH endonuclease signature motif containing protein</fullName>
    </submittedName>
</protein>
<dbReference type="RefSeq" id="WP_344995351.1">
    <property type="nucleotide sequence ID" value="NZ_BAABFR010000030.1"/>
</dbReference>
<dbReference type="Proteomes" id="UP001500635">
    <property type="component" value="Unassembled WGS sequence"/>
</dbReference>
<dbReference type="Gene3D" id="1.10.30.50">
    <property type="match status" value="1"/>
</dbReference>
<comment type="caution">
    <text evidence="3">The sequence shown here is derived from an EMBL/GenBank/DDBJ whole genome shotgun (WGS) entry which is preliminary data.</text>
</comment>
<keyword evidence="3" id="KW-0255">Endonuclease</keyword>
<dbReference type="SMART" id="SM00507">
    <property type="entry name" value="HNHc"/>
    <property type="match status" value="1"/>
</dbReference>
<gene>
    <name evidence="3" type="ORF">GCM10023147_22800</name>
</gene>
<feature type="domain" description="HNH nuclease" evidence="2">
    <location>
        <begin position="424"/>
        <end position="481"/>
    </location>
</feature>
<dbReference type="InterPro" id="IPR003870">
    <property type="entry name" value="DUF222"/>
</dbReference>
<evidence type="ECO:0000313" key="3">
    <source>
        <dbReference type="EMBL" id="GAA4392734.1"/>
    </source>
</evidence>
<dbReference type="CDD" id="cd00085">
    <property type="entry name" value="HNHc"/>
    <property type="match status" value="1"/>
</dbReference>
<evidence type="ECO:0000256" key="1">
    <source>
        <dbReference type="SAM" id="MobiDB-lite"/>
    </source>
</evidence>
<evidence type="ECO:0000259" key="2">
    <source>
        <dbReference type="SMART" id="SM00507"/>
    </source>
</evidence>
<dbReference type="EMBL" id="BAABFR010000030">
    <property type="protein sequence ID" value="GAA4392734.1"/>
    <property type="molecule type" value="Genomic_DNA"/>
</dbReference>
<sequence>MSRNGEGFEFLGEVNSPLPDGVKVPGDIAGALVALADGARVRNRDDARRVLMVSEVYRLRREQLGCGVDPCAVVSGFVDDFDVLEAELGAALQVGRAAAGREVALALDLRERVPDVLALMSTGVLSLPLARVVVARGQAIADPALVAEFSRRVAAQLQARLSRHGATLTPRQVEALADKLIAVIDLDARREKPKTRRDFLDVSPAAGDKAVVTVRLAREKGAQLAGLIDEVATTVCCDDGRDRQQREVDAFCAIIDGYATLGCRCGAAACEWGERRPRVENLPDRVHVDLLLVLNETAYTGPDADKSDSASQEGEACPDLFGEDRGSAAAGPIPPGAGSTGAVPAPFVARDPAAPAIAGAAGIWLPGLVVAGGHVGAGLGGPVGAGDLRSMLARCEVHVRTAGTRRADGTIVAAAGSGYVPTAVQQQVVRIRHGVCAFPGCQVPAERCQLDHVVEYDHADPASGGATDVWNMVPLCGFHHRIKTHTGWLSDLLPDGTVEWRHPDGMVYLAGLEQGTDLFPALDALAWETRRHGTTAGEAGAPDEQKPVDGAPSRIQARNRQREALRERNRRLRHEDDEALGLQRDEPPPF</sequence>
<feature type="region of interest" description="Disordered" evidence="1">
    <location>
        <begin position="532"/>
        <end position="590"/>
    </location>
</feature>
<dbReference type="GO" id="GO:0004519">
    <property type="term" value="F:endonuclease activity"/>
    <property type="evidence" value="ECO:0007669"/>
    <property type="project" value="UniProtKB-KW"/>
</dbReference>
<dbReference type="Pfam" id="PF02720">
    <property type="entry name" value="DUF222"/>
    <property type="match status" value="1"/>
</dbReference>
<dbReference type="InterPro" id="IPR003615">
    <property type="entry name" value="HNH_nuc"/>
</dbReference>